<sequence length="56" mass="6458">MSDRPRFELDILNTITDCLRRANEVARRVTGPERPRPAYSGAEPAVPLVRRVRRAR</sequence>
<organism evidence="1 2">
    <name type="scientific">Actinoplanes palleronii</name>
    <dbReference type="NCBI Taxonomy" id="113570"/>
    <lineage>
        <taxon>Bacteria</taxon>
        <taxon>Bacillati</taxon>
        <taxon>Actinomycetota</taxon>
        <taxon>Actinomycetes</taxon>
        <taxon>Micromonosporales</taxon>
        <taxon>Micromonosporaceae</taxon>
        <taxon>Actinoplanes</taxon>
    </lineage>
</organism>
<name>A0ABQ4BDT0_9ACTN</name>
<keyword evidence="2" id="KW-1185">Reference proteome</keyword>
<evidence type="ECO:0008006" key="3">
    <source>
        <dbReference type="Google" id="ProtNLM"/>
    </source>
</evidence>
<reference evidence="1 2" key="1">
    <citation type="submission" date="2021-01" db="EMBL/GenBank/DDBJ databases">
        <title>Whole genome shotgun sequence of Actinoplanes palleronii NBRC 14916.</title>
        <authorList>
            <person name="Komaki H."/>
            <person name="Tamura T."/>
        </authorList>
    </citation>
    <scope>NUCLEOTIDE SEQUENCE [LARGE SCALE GENOMIC DNA]</scope>
    <source>
        <strain evidence="1 2">NBRC 14916</strain>
    </source>
</reference>
<accession>A0ABQ4BDT0</accession>
<evidence type="ECO:0000313" key="1">
    <source>
        <dbReference type="EMBL" id="GIE68824.1"/>
    </source>
</evidence>
<comment type="caution">
    <text evidence="1">The sequence shown here is derived from an EMBL/GenBank/DDBJ whole genome shotgun (WGS) entry which is preliminary data.</text>
</comment>
<dbReference type="RefSeq" id="WP_203827085.1">
    <property type="nucleotide sequence ID" value="NZ_BAAATY010000048.1"/>
</dbReference>
<proteinExistence type="predicted"/>
<gene>
    <name evidence="1" type="ORF">Apa02nite_049320</name>
</gene>
<dbReference type="EMBL" id="BOMS01000074">
    <property type="protein sequence ID" value="GIE68824.1"/>
    <property type="molecule type" value="Genomic_DNA"/>
</dbReference>
<dbReference type="Proteomes" id="UP000624709">
    <property type="component" value="Unassembled WGS sequence"/>
</dbReference>
<evidence type="ECO:0000313" key="2">
    <source>
        <dbReference type="Proteomes" id="UP000624709"/>
    </source>
</evidence>
<protein>
    <recommendedName>
        <fullName evidence="3">MarR family transcriptional regulator</fullName>
    </recommendedName>
</protein>